<dbReference type="PROSITE" id="PS50863">
    <property type="entry name" value="B3"/>
    <property type="match status" value="3"/>
</dbReference>
<evidence type="ECO:0000256" key="5">
    <source>
        <dbReference type="ARBA" id="ARBA00023163"/>
    </source>
</evidence>
<protein>
    <recommendedName>
        <fullName evidence="8">TF-B3 domain-containing protein</fullName>
    </recommendedName>
</protein>
<dbReference type="InterPro" id="IPR015300">
    <property type="entry name" value="DNA-bd_pseudobarrel_sf"/>
</dbReference>
<dbReference type="PANTHER" id="PTHR31674:SF62">
    <property type="entry name" value="B3 DOMAIN-CONTAINING PROTEIN REM14-RELATED"/>
    <property type="match status" value="1"/>
</dbReference>
<dbReference type="InterPro" id="IPR039218">
    <property type="entry name" value="REM_fam"/>
</dbReference>
<evidence type="ECO:0000256" key="3">
    <source>
        <dbReference type="ARBA" id="ARBA00023015"/>
    </source>
</evidence>
<comment type="subcellular location">
    <subcellularLocation>
        <location evidence="1">Nucleus</location>
    </subcellularLocation>
</comment>
<feature type="domain" description="TF-B3" evidence="8">
    <location>
        <begin position="37"/>
        <end position="130"/>
    </location>
</feature>
<name>A0AAV0NJ62_9ROSI</name>
<organism evidence="9 10">
    <name type="scientific">Linum tenue</name>
    <dbReference type="NCBI Taxonomy" id="586396"/>
    <lineage>
        <taxon>Eukaryota</taxon>
        <taxon>Viridiplantae</taxon>
        <taxon>Streptophyta</taxon>
        <taxon>Embryophyta</taxon>
        <taxon>Tracheophyta</taxon>
        <taxon>Spermatophyta</taxon>
        <taxon>Magnoliopsida</taxon>
        <taxon>eudicotyledons</taxon>
        <taxon>Gunneridae</taxon>
        <taxon>Pentapetalae</taxon>
        <taxon>rosids</taxon>
        <taxon>fabids</taxon>
        <taxon>Malpighiales</taxon>
        <taxon>Linaceae</taxon>
        <taxon>Linum</taxon>
    </lineage>
</organism>
<evidence type="ECO:0000256" key="7">
    <source>
        <dbReference type="SAM" id="MobiDB-lite"/>
    </source>
</evidence>
<dbReference type="Pfam" id="PF02362">
    <property type="entry name" value="B3"/>
    <property type="match status" value="3"/>
</dbReference>
<comment type="caution">
    <text evidence="9">The sequence shown here is derived from an EMBL/GenBank/DDBJ whole genome shotgun (WGS) entry which is preliminary data.</text>
</comment>
<feature type="compositionally biased region" description="Basic residues" evidence="7">
    <location>
        <begin position="365"/>
        <end position="386"/>
    </location>
</feature>
<keyword evidence="3" id="KW-0805">Transcription regulation</keyword>
<dbReference type="PANTHER" id="PTHR31674">
    <property type="entry name" value="B3 DOMAIN-CONTAINING PROTEIN REM-LIKE 3-RELATED"/>
    <property type="match status" value="1"/>
</dbReference>
<feature type="domain" description="TF-B3" evidence="8">
    <location>
        <begin position="242"/>
        <end position="323"/>
    </location>
</feature>
<keyword evidence="5" id="KW-0804">Transcription</keyword>
<feature type="domain" description="TF-B3" evidence="8">
    <location>
        <begin position="399"/>
        <end position="495"/>
    </location>
</feature>
<feature type="compositionally biased region" description="Basic and acidic residues" evidence="7">
    <location>
        <begin position="331"/>
        <end position="349"/>
    </location>
</feature>
<dbReference type="AlphaFoldDB" id="A0AAV0NJ62"/>
<dbReference type="GO" id="GO:0003677">
    <property type="term" value="F:DNA binding"/>
    <property type="evidence" value="ECO:0007669"/>
    <property type="project" value="UniProtKB-KW"/>
</dbReference>
<dbReference type="Proteomes" id="UP001154282">
    <property type="component" value="Unassembled WGS sequence"/>
</dbReference>
<proteinExistence type="predicted"/>
<evidence type="ECO:0000259" key="8">
    <source>
        <dbReference type="PROSITE" id="PS50863"/>
    </source>
</evidence>
<gene>
    <name evidence="9" type="ORF">LITE_LOCUS33570</name>
</gene>
<dbReference type="SMART" id="SM01019">
    <property type="entry name" value="B3"/>
    <property type="match status" value="3"/>
</dbReference>
<evidence type="ECO:0000313" key="9">
    <source>
        <dbReference type="EMBL" id="CAI0458502.1"/>
    </source>
</evidence>
<keyword evidence="6" id="KW-0539">Nucleus</keyword>
<dbReference type="Gene3D" id="2.40.330.10">
    <property type="entry name" value="DNA-binding pseudobarrel domain"/>
    <property type="match status" value="3"/>
</dbReference>
<evidence type="ECO:0000256" key="1">
    <source>
        <dbReference type="ARBA" id="ARBA00004123"/>
    </source>
</evidence>
<feature type="non-terminal residue" evidence="9">
    <location>
        <position position="1"/>
    </location>
</feature>
<keyword evidence="2" id="KW-0677">Repeat</keyword>
<dbReference type="SUPFAM" id="SSF101936">
    <property type="entry name" value="DNA-binding pseudobarrel domain"/>
    <property type="match status" value="3"/>
</dbReference>
<evidence type="ECO:0000256" key="2">
    <source>
        <dbReference type="ARBA" id="ARBA00022737"/>
    </source>
</evidence>
<sequence length="504" mass="56081">YNSQTLSSSPFFSSHALFLPFSPKEEENKQGRMFSQTPSFIKVLVGCFSMKLRIPDSFIDAFGQDLDGKVTLKPNAGTPAVVSVEWGSRGCFFGAGWPSFVDDNGLQEGEYLVFNFTGSETVDVVIYDPTGCVKRYSRVQTSEPCPSSARNRETEPSPENPRNGMGKEGRTRGSCRMPERNLRTEQLPQTRKRMAKGSELNPQEAPIKTEPEEGYFSGDASQGLDACFQVVYKKYMEFNVCIPLRFCTIARLEMKDSVQLQDPSGKVWPVALIAGGGRRGSSKRFGSGWPAFAAANCVAFGDRIDFHYKPELGVFQVEIHKPKNNTCNDSEAGKRPWKRSDGGNRERSKLCQSYGWNSETEKLPKPRKVLQRKRGAPTKTQFRKGHSSGNNASPGLADSYQAVYKKHMKRSNYMCMPVRFSEATKLSQRGTAQLEDPRGKVWTVSVISVGNGRQRRFSRGWQALAAANGLAVGDGIQFTNKPDLDLIQVKIHKRKSNAGNDSEI</sequence>
<feature type="region of interest" description="Disordered" evidence="7">
    <location>
        <begin position="142"/>
        <end position="205"/>
    </location>
</feature>
<accession>A0AAV0NJ62</accession>
<dbReference type="EMBL" id="CAMGYJ010000008">
    <property type="protein sequence ID" value="CAI0458502.1"/>
    <property type="molecule type" value="Genomic_DNA"/>
</dbReference>
<dbReference type="CDD" id="cd10017">
    <property type="entry name" value="B3_DNA"/>
    <property type="match status" value="3"/>
</dbReference>
<evidence type="ECO:0000256" key="4">
    <source>
        <dbReference type="ARBA" id="ARBA00023125"/>
    </source>
</evidence>
<evidence type="ECO:0000313" key="10">
    <source>
        <dbReference type="Proteomes" id="UP001154282"/>
    </source>
</evidence>
<keyword evidence="4" id="KW-0238">DNA-binding</keyword>
<dbReference type="GO" id="GO:0005634">
    <property type="term" value="C:nucleus"/>
    <property type="evidence" value="ECO:0007669"/>
    <property type="project" value="UniProtKB-SubCell"/>
</dbReference>
<reference evidence="9" key="1">
    <citation type="submission" date="2022-08" db="EMBL/GenBank/DDBJ databases">
        <authorList>
            <person name="Gutierrez-Valencia J."/>
        </authorList>
    </citation>
    <scope>NUCLEOTIDE SEQUENCE</scope>
</reference>
<feature type="region of interest" description="Disordered" evidence="7">
    <location>
        <begin position="325"/>
        <end position="396"/>
    </location>
</feature>
<dbReference type="InterPro" id="IPR003340">
    <property type="entry name" value="B3_DNA-bd"/>
</dbReference>
<evidence type="ECO:0000256" key="6">
    <source>
        <dbReference type="ARBA" id="ARBA00023242"/>
    </source>
</evidence>
<feature type="compositionally biased region" description="Basic and acidic residues" evidence="7">
    <location>
        <begin position="165"/>
        <end position="183"/>
    </location>
</feature>
<keyword evidence="10" id="KW-1185">Reference proteome</keyword>